<evidence type="ECO:0000313" key="2">
    <source>
        <dbReference type="EMBL" id="EDX77282.1"/>
    </source>
</evidence>
<gene>
    <name evidence="2" type="ORF">MC7420_419</name>
</gene>
<proteinExistence type="predicted"/>
<protein>
    <submittedName>
        <fullName evidence="2">Uncharacterized protein</fullName>
    </submittedName>
</protein>
<dbReference type="EMBL" id="DS989844">
    <property type="protein sequence ID" value="EDX77282.1"/>
    <property type="molecule type" value="Genomic_DNA"/>
</dbReference>
<organism evidence="2 3">
    <name type="scientific">Coleofasciculus chthonoplastes PCC 7420</name>
    <dbReference type="NCBI Taxonomy" id="118168"/>
    <lineage>
        <taxon>Bacteria</taxon>
        <taxon>Bacillati</taxon>
        <taxon>Cyanobacteriota</taxon>
        <taxon>Cyanophyceae</taxon>
        <taxon>Coleofasciculales</taxon>
        <taxon>Coleofasciculaceae</taxon>
        <taxon>Coleofasciculus</taxon>
    </lineage>
</organism>
<dbReference type="AlphaFoldDB" id="B4VLT6"/>
<keyword evidence="3" id="KW-1185">Reference proteome</keyword>
<accession>B4VLT6</accession>
<feature type="region of interest" description="Disordered" evidence="1">
    <location>
        <begin position="20"/>
        <end position="47"/>
    </location>
</feature>
<sequence length="47" mass="4702">MQTHGGNIILRGRKIKGGGVTLNSGNPMGEGGGIHTNANSGDLAMVI</sequence>
<name>B4VLT6_9CYAN</name>
<evidence type="ECO:0000256" key="1">
    <source>
        <dbReference type="SAM" id="MobiDB-lite"/>
    </source>
</evidence>
<evidence type="ECO:0000313" key="3">
    <source>
        <dbReference type="Proteomes" id="UP000003835"/>
    </source>
</evidence>
<dbReference type="Proteomes" id="UP000003835">
    <property type="component" value="Unassembled WGS sequence"/>
</dbReference>
<reference evidence="2 3" key="1">
    <citation type="submission" date="2008-07" db="EMBL/GenBank/DDBJ databases">
        <authorList>
            <person name="Tandeau de Marsac N."/>
            <person name="Ferriera S."/>
            <person name="Johnson J."/>
            <person name="Kravitz S."/>
            <person name="Beeson K."/>
            <person name="Sutton G."/>
            <person name="Rogers Y.-H."/>
            <person name="Friedman R."/>
            <person name="Frazier M."/>
            <person name="Venter J.C."/>
        </authorList>
    </citation>
    <scope>NUCLEOTIDE SEQUENCE [LARGE SCALE GENOMIC DNA]</scope>
    <source>
        <strain evidence="2 3">PCC 7420</strain>
    </source>
</reference>
<dbReference type="HOGENOM" id="CLU_3166785_0_0_3"/>